<dbReference type="InterPro" id="IPR048258">
    <property type="entry name" value="Cyclins_cyclin-box"/>
</dbReference>
<keyword evidence="9" id="KW-1185">Reference proteome</keyword>
<feature type="domain" description="Cyclin-like" evidence="6">
    <location>
        <begin position="599"/>
        <end position="683"/>
    </location>
</feature>
<dbReference type="InterPro" id="IPR004367">
    <property type="entry name" value="Cyclin_C-dom"/>
</dbReference>
<accession>S8CAF7</accession>
<dbReference type="SUPFAM" id="SSF47954">
    <property type="entry name" value="Cyclin-like"/>
    <property type="match status" value="2"/>
</dbReference>
<proteinExistence type="inferred from homology"/>
<dbReference type="InterPro" id="IPR006671">
    <property type="entry name" value="Cyclin_N"/>
</dbReference>
<feature type="domain" description="Cyclin C-terminal" evidence="7">
    <location>
        <begin position="692"/>
        <end position="807"/>
    </location>
</feature>
<comment type="caution">
    <text evidence="8">The sequence shown here is derived from an EMBL/GenBank/DDBJ whole genome shotgun (WGS) entry which is preliminary data.</text>
</comment>
<dbReference type="Pfam" id="PF02984">
    <property type="entry name" value="Cyclin_C"/>
    <property type="match status" value="1"/>
</dbReference>
<evidence type="ECO:0000313" key="8">
    <source>
        <dbReference type="EMBL" id="EPS44722.1"/>
    </source>
</evidence>
<feature type="domain" description="Cyclin-like" evidence="6">
    <location>
        <begin position="696"/>
        <end position="777"/>
    </location>
</feature>
<feature type="region of interest" description="Disordered" evidence="5">
    <location>
        <begin position="829"/>
        <end position="863"/>
    </location>
</feature>
<name>S8CAF7_DACHA</name>
<dbReference type="CDD" id="cd20512">
    <property type="entry name" value="CYCLIN_CLBs_yeast_rpt2"/>
    <property type="match status" value="1"/>
</dbReference>
<feature type="region of interest" description="Disordered" evidence="5">
    <location>
        <begin position="480"/>
        <end position="502"/>
    </location>
</feature>
<reference evidence="9" key="2">
    <citation type="submission" date="2013-04" db="EMBL/GenBank/DDBJ databases">
        <title>Genomic mechanisms accounting for the adaptation to parasitism in nematode-trapping fungi.</title>
        <authorList>
            <person name="Ahren D.G."/>
        </authorList>
    </citation>
    <scope>NUCLEOTIDE SEQUENCE [LARGE SCALE GENOMIC DNA]</scope>
    <source>
        <strain evidence="9">CBS 200.50</strain>
    </source>
</reference>
<dbReference type="OrthoDB" id="5590282at2759"/>
<keyword evidence="3" id="KW-0131">Cell cycle</keyword>
<keyword evidence="2 4" id="KW-0195">Cyclin</keyword>
<organism evidence="8 9">
    <name type="scientific">Dactylellina haptotyla (strain CBS 200.50)</name>
    <name type="common">Nematode-trapping fungus</name>
    <name type="synonym">Monacrosporium haptotylum</name>
    <dbReference type="NCBI Taxonomy" id="1284197"/>
    <lineage>
        <taxon>Eukaryota</taxon>
        <taxon>Fungi</taxon>
        <taxon>Dikarya</taxon>
        <taxon>Ascomycota</taxon>
        <taxon>Pezizomycotina</taxon>
        <taxon>Orbiliomycetes</taxon>
        <taxon>Orbiliales</taxon>
        <taxon>Orbiliaceae</taxon>
        <taxon>Dactylellina</taxon>
    </lineage>
</organism>
<dbReference type="AlphaFoldDB" id="S8CAF7"/>
<dbReference type="GO" id="GO:0051301">
    <property type="term" value="P:cell division"/>
    <property type="evidence" value="ECO:0007669"/>
    <property type="project" value="UniProtKB-KW"/>
</dbReference>
<evidence type="ECO:0000256" key="4">
    <source>
        <dbReference type="RuleBase" id="RU000383"/>
    </source>
</evidence>
<evidence type="ECO:0000256" key="3">
    <source>
        <dbReference type="ARBA" id="ARBA00023306"/>
    </source>
</evidence>
<dbReference type="PANTHER" id="PTHR10177">
    <property type="entry name" value="CYCLINS"/>
    <property type="match status" value="1"/>
</dbReference>
<keyword evidence="1" id="KW-0132">Cell division</keyword>
<feature type="compositionally biased region" description="Polar residues" evidence="5">
    <location>
        <begin position="294"/>
        <end position="310"/>
    </location>
</feature>
<dbReference type="Gene3D" id="1.10.472.10">
    <property type="entry name" value="Cyclin-like"/>
    <property type="match status" value="2"/>
</dbReference>
<sequence>MAFHGTTAVVQHRHYCYFYYYCHSSSLPLPFFFLFFVNHHPPSSYPTSTTAAIPPYPLRFLLAATRKFLPRDQDDEHHQQQEQHLIHALTAAAASASASPSPGCQHNCVSIRQESSPSPITAANLTAITKYTYDFTPSYDLHITTLCSVKLNDSVLYSLFYYLLSCFLTMDAKPLRKTRIRDENQIGVAIGRRKMMASAAGTKPASGSRKRLDQPAKRVALADATKYESTVANKVNDQTLKGGLSKPAVRGKPLAAKNSTASVATGAKAHQASSRPMVYRDNEENQIQNKVTVKAEQPQTGLGNASQQQGARKRPFVYRDEPEPAVSLNATSDVPAKVVAPLKTISTIEEHLPAVPAAEPLQSVGLRDNAEPAAAKPRIKIPDFMLGDPFIAALANLFEDISVPPPPPAVVYPPSHTGDPNAEVIRLKKVDGGATFVAVQCPADTSKRPYGSTITPDEMLSPLACTAYVAEQEAEWRAQFPERQKRPPSADPIVETKKNEFGKQCNPPADTNETRLVNGGLFPQWNDGIRREVARAHEICDHPSFRDPMLDDNDPNYVGEYADEILSYLMELDLNYLADPQYMANQPELRWDMRATLIDWLIEVHDRFQMVSETLYNAVNIIDRFLTRKAIPVDQLQLVGITALFIAAKYEEIHPPSIDSLIYMVDEAYTAEEIRACESYILRVNNWEINAPGPMNFLRYISTADHYQWDIRALAKYFLESTLMDTRFVGTPMSYTTAACYYLAMIMLNEGDWNVKHVHFSGYTAEQLRPAIEVLIEMMGIPQVHHPATFHKYSDKKFKRVAAFVEKWMMAQFQTLGTSYQPEDYDMSGYSKKTSKKSTKKMAPPKNRDVGAHAGDTVKASDVLQQVYA</sequence>
<dbReference type="SMART" id="SM00385">
    <property type="entry name" value="CYCLIN"/>
    <property type="match status" value="2"/>
</dbReference>
<dbReference type="EMBL" id="AQGS01000035">
    <property type="protein sequence ID" value="EPS44722.1"/>
    <property type="molecule type" value="Genomic_DNA"/>
</dbReference>
<evidence type="ECO:0000256" key="2">
    <source>
        <dbReference type="ARBA" id="ARBA00023127"/>
    </source>
</evidence>
<dbReference type="eggNOG" id="KOG0653">
    <property type="taxonomic scope" value="Eukaryota"/>
</dbReference>
<dbReference type="InterPro" id="IPR013763">
    <property type="entry name" value="Cyclin-like_dom"/>
</dbReference>
<gene>
    <name evidence="8" type="ORF">H072_1270</name>
</gene>
<dbReference type="Proteomes" id="UP000015100">
    <property type="component" value="Unassembled WGS sequence"/>
</dbReference>
<comment type="similarity">
    <text evidence="4">Belongs to the cyclin family.</text>
</comment>
<feature type="region of interest" description="Disordered" evidence="5">
    <location>
        <begin position="242"/>
        <end position="277"/>
    </location>
</feature>
<evidence type="ECO:0000259" key="6">
    <source>
        <dbReference type="SMART" id="SM00385"/>
    </source>
</evidence>
<evidence type="ECO:0000256" key="1">
    <source>
        <dbReference type="ARBA" id="ARBA00022618"/>
    </source>
</evidence>
<evidence type="ECO:0000313" key="9">
    <source>
        <dbReference type="Proteomes" id="UP000015100"/>
    </source>
</evidence>
<feature type="region of interest" description="Disordered" evidence="5">
    <location>
        <begin position="294"/>
        <end position="314"/>
    </location>
</feature>
<dbReference type="PROSITE" id="PS00292">
    <property type="entry name" value="CYCLINS"/>
    <property type="match status" value="1"/>
</dbReference>
<dbReference type="Pfam" id="PF00134">
    <property type="entry name" value="Cyclin_N"/>
    <property type="match status" value="1"/>
</dbReference>
<dbReference type="HOGENOM" id="CLU_330095_0_0_1"/>
<dbReference type="FunFam" id="1.10.472.10:FF:000001">
    <property type="entry name" value="G2/mitotic-specific cyclin"/>
    <property type="match status" value="1"/>
</dbReference>
<evidence type="ECO:0000259" key="7">
    <source>
        <dbReference type="SMART" id="SM01332"/>
    </source>
</evidence>
<evidence type="ECO:0000256" key="5">
    <source>
        <dbReference type="SAM" id="MobiDB-lite"/>
    </source>
</evidence>
<reference evidence="8 9" key="1">
    <citation type="journal article" date="2013" name="PLoS Genet.">
        <title>Genomic mechanisms accounting for the adaptation to parasitism in nematode-trapping fungi.</title>
        <authorList>
            <person name="Meerupati T."/>
            <person name="Andersson K.M."/>
            <person name="Friman E."/>
            <person name="Kumar D."/>
            <person name="Tunlid A."/>
            <person name="Ahren D."/>
        </authorList>
    </citation>
    <scope>NUCLEOTIDE SEQUENCE [LARGE SCALE GENOMIC DNA]</scope>
    <source>
        <strain evidence="8 9">CBS 200.50</strain>
    </source>
</reference>
<dbReference type="InterPro" id="IPR039361">
    <property type="entry name" value="Cyclin"/>
</dbReference>
<protein>
    <submittedName>
        <fullName evidence="8">Uncharacterized protein</fullName>
    </submittedName>
</protein>
<dbReference type="SMART" id="SM01332">
    <property type="entry name" value="Cyclin_C"/>
    <property type="match status" value="1"/>
</dbReference>
<dbReference type="STRING" id="1284197.S8CAF7"/>
<dbReference type="InterPro" id="IPR036915">
    <property type="entry name" value="Cyclin-like_sf"/>
</dbReference>